<dbReference type="Proteomes" id="UP001152755">
    <property type="component" value="Unassembled WGS sequence"/>
</dbReference>
<evidence type="ECO:0000313" key="1">
    <source>
        <dbReference type="EMBL" id="MDG3013577.1"/>
    </source>
</evidence>
<dbReference type="EMBL" id="JANRHA010000001">
    <property type="protein sequence ID" value="MDG3013577.1"/>
    <property type="molecule type" value="Genomic_DNA"/>
</dbReference>
<protein>
    <submittedName>
        <fullName evidence="1">Uncharacterized protein</fullName>
    </submittedName>
</protein>
<dbReference type="AlphaFoldDB" id="A0A9X4LYL7"/>
<organism evidence="1 2">
    <name type="scientific">Speluncibacter jeojiensis</name>
    <dbReference type="NCBI Taxonomy" id="2710754"/>
    <lineage>
        <taxon>Bacteria</taxon>
        <taxon>Bacillati</taxon>
        <taxon>Actinomycetota</taxon>
        <taxon>Actinomycetes</taxon>
        <taxon>Mycobacteriales</taxon>
        <taxon>Speluncibacteraceae</taxon>
        <taxon>Speluncibacter</taxon>
    </lineage>
</organism>
<reference evidence="1" key="1">
    <citation type="submission" date="2022-08" db="EMBL/GenBank/DDBJ databases">
        <title>Genome analysis of Corynebacteriales strain.</title>
        <authorList>
            <person name="Lee S.D."/>
        </authorList>
    </citation>
    <scope>NUCLEOTIDE SEQUENCE</scope>
    <source>
        <strain evidence="1">D3-21</strain>
    </source>
</reference>
<name>A0A9X4LYL7_9ACTN</name>
<gene>
    <name evidence="1" type="ORF">NVS88_03275</name>
</gene>
<evidence type="ECO:0000313" key="2">
    <source>
        <dbReference type="Proteomes" id="UP001152755"/>
    </source>
</evidence>
<comment type="caution">
    <text evidence="1">The sequence shown here is derived from an EMBL/GenBank/DDBJ whole genome shotgun (WGS) entry which is preliminary data.</text>
</comment>
<proteinExistence type="predicted"/>
<keyword evidence="2" id="KW-1185">Reference proteome</keyword>
<sequence>MSLYTVAAKGCDDNTRVEIELTDTEAAAVRKVAEAVTAASTYSCEPRLYIHLASPNANHEKGTNHE</sequence>
<accession>A0A9X4LYL7</accession>
<dbReference type="RefSeq" id="WP_277835146.1">
    <property type="nucleotide sequence ID" value="NZ_JAAIVF010000007.1"/>
</dbReference>